<dbReference type="AlphaFoldDB" id="A0A4R6SLI7"/>
<sequence length="137" mass="14619">MTEPVWLDGTQDLPPQPLLPDPLAGLLTGEALPGVSPESWQAARAVPPPPSPRAVAPGISAVFAEPQQPRGRRQRAQQPAPQVRRPAGVPAAGYRPRPAVRQRPPRSGGRVVLITWIVTLFILFLIARAVITGITGN</sequence>
<feature type="region of interest" description="Disordered" evidence="1">
    <location>
        <begin position="1"/>
        <end position="106"/>
    </location>
</feature>
<keyword evidence="2" id="KW-0812">Transmembrane</keyword>
<keyword evidence="2" id="KW-0472">Membrane</keyword>
<gene>
    <name evidence="3" type="ORF">EV186_101690</name>
</gene>
<name>A0A4R6SLI7_LABRH</name>
<proteinExistence type="predicted"/>
<accession>A0A4R6SLI7</accession>
<dbReference type="RefSeq" id="WP_133847596.1">
    <property type="nucleotide sequence ID" value="NZ_SNXZ01000001.1"/>
</dbReference>
<dbReference type="EMBL" id="SNXZ01000001">
    <property type="protein sequence ID" value="TDQ04734.1"/>
    <property type="molecule type" value="Genomic_DNA"/>
</dbReference>
<evidence type="ECO:0000313" key="3">
    <source>
        <dbReference type="EMBL" id="TDQ04734.1"/>
    </source>
</evidence>
<organism evidence="3 4">
    <name type="scientific">Labedaea rhizosphaerae</name>
    <dbReference type="NCBI Taxonomy" id="598644"/>
    <lineage>
        <taxon>Bacteria</taxon>
        <taxon>Bacillati</taxon>
        <taxon>Actinomycetota</taxon>
        <taxon>Actinomycetes</taxon>
        <taxon>Pseudonocardiales</taxon>
        <taxon>Pseudonocardiaceae</taxon>
        <taxon>Labedaea</taxon>
    </lineage>
</organism>
<keyword evidence="2" id="KW-1133">Transmembrane helix</keyword>
<dbReference type="Proteomes" id="UP000295444">
    <property type="component" value="Unassembled WGS sequence"/>
</dbReference>
<evidence type="ECO:0000256" key="1">
    <source>
        <dbReference type="SAM" id="MobiDB-lite"/>
    </source>
</evidence>
<comment type="caution">
    <text evidence="3">The sequence shown here is derived from an EMBL/GenBank/DDBJ whole genome shotgun (WGS) entry which is preliminary data.</text>
</comment>
<reference evidence="3 4" key="1">
    <citation type="submission" date="2019-03" db="EMBL/GenBank/DDBJ databases">
        <title>Genomic Encyclopedia of Type Strains, Phase IV (KMG-IV): sequencing the most valuable type-strain genomes for metagenomic binning, comparative biology and taxonomic classification.</title>
        <authorList>
            <person name="Goeker M."/>
        </authorList>
    </citation>
    <scope>NUCLEOTIDE SEQUENCE [LARGE SCALE GENOMIC DNA]</scope>
    <source>
        <strain evidence="3 4">DSM 45361</strain>
    </source>
</reference>
<evidence type="ECO:0000313" key="4">
    <source>
        <dbReference type="Proteomes" id="UP000295444"/>
    </source>
</evidence>
<evidence type="ECO:0000256" key="2">
    <source>
        <dbReference type="SAM" id="Phobius"/>
    </source>
</evidence>
<feature type="transmembrane region" description="Helical" evidence="2">
    <location>
        <begin position="111"/>
        <end position="131"/>
    </location>
</feature>
<feature type="compositionally biased region" description="Low complexity" evidence="1">
    <location>
        <begin position="76"/>
        <end position="87"/>
    </location>
</feature>
<protein>
    <submittedName>
        <fullName evidence="3">Uncharacterized protein</fullName>
    </submittedName>
</protein>
<keyword evidence="4" id="KW-1185">Reference proteome</keyword>